<protein>
    <submittedName>
        <fullName evidence="1">Uncharacterized protein</fullName>
    </submittedName>
</protein>
<dbReference type="EMBL" id="JALKHS010000006">
    <property type="protein sequence ID" value="MCK0531398.1"/>
    <property type="molecule type" value="Genomic_DNA"/>
</dbReference>
<accession>A0ABT0DW99</accession>
<organism evidence="1 2">
    <name type="scientific">Sphingobium agri</name>
    <dbReference type="NCBI Taxonomy" id="2933566"/>
    <lineage>
        <taxon>Bacteria</taxon>
        <taxon>Pseudomonadati</taxon>
        <taxon>Pseudomonadota</taxon>
        <taxon>Alphaproteobacteria</taxon>
        <taxon>Sphingomonadales</taxon>
        <taxon>Sphingomonadaceae</taxon>
        <taxon>Sphingobium</taxon>
    </lineage>
</organism>
<proteinExistence type="predicted"/>
<reference evidence="1 2" key="1">
    <citation type="submission" date="2022-04" db="EMBL/GenBank/DDBJ databases">
        <authorList>
            <person name="Huq M.A."/>
        </authorList>
    </citation>
    <scope>NUCLEOTIDE SEQUENCE [LARGE SCALE GENOMIC DNA]</scope>
    <source>
        <strain evidence="1 2">MAH-33</strain>
    </source>
</reference>
<gene>
    <name evidence="1" type="ORF">MU848_07360</name>
</gene>
<sequence>MNGTEQYRLATARAEQKKARFLASVSAAKERVKPRRLKRDIKEKAASGIHNGRSYVTDKVKQQPVAVGATATAILIYLFRRPISALFKRTYVRITNRNPERAETDDG</sequence>
<dbReference type="Proteomes" id="UP001203512">
    <property type="component" value="Unassembled WGS sequence"/>
</dbReference>
<comment type="caution">
    <text evidence="1">The sequence shown here is derived from an EMBL/GenBank/DDBJ whole genome shotgun (WGS) entry which is preliminary data.</text>
</comment>
<evidence type="ECO:0000313" key="2">
    <source>
        <dbReference type="Proteomes" id="UP001203512"/>
    </source>
</evidence>
<keyword evidence="2" id="KW-1185">Reference proteome</keyword>
<dbReference type="RefSeq" id="WP_247231023.1">
    <property type="nucleotide sequence ID" value="NZ_JALKHS010000006.1"/>
</dbReference>
<name>A0ABT0DW99_9SPHN</name>
<evidence type="ECO:0000313" key="1">
    <source>
        <dbReference type="EMBL" id="MCK0531398.1"/>
    </source>
</evidence>